<accession>A0YHR2</accession>
<proteinExistence type="predicted"/>
<protein>
    <recommendedName>
        <fullName evidence="3">HTH luxR-type domain-containing protein</fullName>
    </recommendedName>
</protein>
<comment type="caution">
    <text evidence="1">The sequence shown here is derived from an EMBL/GenBank/DDBJ whole genome shotgun (WGS) entry which is preliminary data.</text>
</comment>
<evidence type="ECO:0000313" key="1">
    <source>
        <dbReference type="EMBL" id="EAW29608.1"/>
    </source>
</evidence>
<name>A0YHR2_9GAMM</name>
<evidence type="ECO:0008006" key="3">
    <source>
        <dbReference type="Google" id="ProtNLM"/>
    </source>
</evidence>
<dbReference type="AlphaFoldDB" id="A0YHR2"/>
<dbReference type="Proteomes" id="UP000004931">
    <property type="component" value="Unassembled WGS sequence"/>
</dbReference>
<reference evidence="1 2" key="1">
    <citation type="journal article" date="2010" name="J. Bacteriol.">
        <title>Genome sequence of the oligotrophic marine Gammaproteobacterium HTCC2143, isolated from the Oregon Coast.</title>
        <authorList>
            <person name="Oh H.M."/>
            <person name="Kang I."/>
            <person name="Ferriera S."/>
            <person name="Giovannoni S.J."/>
            <person name="Cho J.C."/>
        </authorList>
    </citation>
    <scope>NUCLEOTIDE SEQUENCE [LARGE SCALE GENOMIC DNA]</scope>
    <source>
        <strain evidence="1 2">HTCC2143</strain>
    </source>
</reference>
<gene>
    <name evidence="1" type="ORF">GP2143_12371</name>
</gene>
<evidence type="ECO:0000313" key="2">
    <source>
        <dbReference type="Proteomes" id="UP000004931"/>
    </source>
</evidence>
<feature type="non-terminal residue" evidence="1">
    <location>
        <position position="71"/>
    </location>
</feature>
<keyword evidence="2" id="KW-1185">Reference proteome</keyword>
<dbReference type="EMBL" id="AAVT01000022">
    <property type="protein sequence ID" value="EAW29608.1"/>
    <property type="molecule type" value="Genomic_DNA"/>
</dbReference>
<sequence length="71" mass="7838">MKSVFEESAELVELPAVVVEQLSLSAVESSLCLGLMRGKPVEDIADDCGQPRELIRAYFHKLLMKTGTDNE</sequence>
<organism evidence="1 2">
    <name type="scientific">marine gamma proteobacterium HTCC2143</name>
    <dbReference type="NCBI Taxonomy" id="247633"/>
    <lineage>
        <taxon>Bacteria</taxon>
        <taxon>Pseudomonadati</taxon>
        <taxon>Pseudomonadota</taxon>
        <taxon>Gammaproteobacteria</taxon>
        <taxon>Cellvibrionales</taxon>
        <taxon>Spongiibacteraceae</taxon>
        <taxon>BD1-7 clade</taxon>
    </lineage>
</organism>